<dbReference type="KEGG" id="sted:SPTER_08820"/>
<dbReference type="EMBL" id="CP036259">
    <property type="protein sequence ID" value="QDR79605.1"/>
    <property type="molecule type" value="Genomic_DNA"/>
</dbReference>
<organism evidence="1 2">
    <name type="scientific">Sporomusa termitida</name>
    <dbReference type="NCBI Taxonomy" id="2377"/>
    <lineage>
        <taxon>Bacteria</taxon>
        <taxon>Bacillati</taxon>
        <taxon>Bacillota</taxon>
        <taxon>Negativicutes</taxon>
        <taxon>Selenomonadales</taxon>
        <taxon>Sporomusaceae</taxon>
        <taxon>Sporomusa</taxon>
    </lineage>
</organism>
<gene>
    <name evidence="1" type="ORF">SPTER_08820</name>
</gene>
<protein>
    <submittedName>
        <fullName evidence="1">Uncharacterized protein</fullName>
    </submittedName>
</protein>
<dbReference type="Proteomes" id="UP000320776">
    <property type="component" value="Chromosome"/>
</dbReference>
<sequence length="71" mass="7771">MEGRSVVYMGLFSSALSGSAGLKREYENMSNQELKRKYNELKEKAASPSANIVVKGSFAAVCQVLKERGLI</sequence>
<name>A0A517DQH4_9FIRM</name>
<evidence type="ECO:0000313" key="2">
    <source>
        <dbReference type="Proteomes" id="UP000320776"/>
    </source>
</evidence>
<keyword evidence="2" id="KW-1185">Reference proteome</keyword>
<dbReference type="AlphaFoldDB" id="A0A517DQH4"/>
<evidence type="ECO:0000313" key="1">
    <source>
        <dbReference type="EMBL" id="QDR79605.1"/>
    </source>
</evidence>
<accession>A0A517DQH4</accession>
<proteinExistence type="predicted"/>
<reference evidence="1 2" key="1">
    <citation type="submission" date="2019-02" db="EMBL/GenBank/DDBJ databases">
        <title>Closed genome of Sporomusa termitida DSM 4440.</title>
        <authorList>
            <person name="Poehlein A."/>
            <person name="Daniel R."/>
        </authorList>
    </citation>
    <scope>NUCLEOTIDE SEQUENCE [LARGE SCALE GENOMIC DNA]</scope>
    <source>
        <strain evidence="1 2">DSM 4440</strain>
    </source>
</reference>